<dbReference type="SUPFAM" id="SSF53649">
    <property type="entry name" value="Alkaline phosphatase-like"/>
    <property type="match status" value="1"/>
</dbReference>
<gene>
    <name evidence="9" type="ORF">EF806_02240</name>
</gene>
<dbReference type="Pfam" id="PF01676">
    <property type="entry name" value="Metalloenzyme"/>
    <property type="match status" value="1"/>
</dbReference>
<comment type="caution">
    <text evidence="9">The sequence shown here is derived from an EMBL/GenBank/DDBJ whole genome shotgun (WGS) entry which is preliminary data.</text>
</comment>
<keyword evidence="7 9" id="KW-0413">Isomerase</keyword>
<proteinExistence type="inferred from homology"/>
<dbReference type="PANTHER" id="PTHR31209:SF4">
    <property type="entry name" value="2,3-BISPHOSPHOGLYCERATE-INDEPENDENT PHOSPHOGLYCERATE MUTASE"/>
    <property type="match status" value="1"/>
</dbReference>
<evidence type="ECO:0000313" key="10">
    <source>
        <dbReference type="Proteomes" id="UP000317158"/>
    </source>
</evidence>
<dbReference type="InterPro" id="IPR023665">
    <property type="entry name" value="ApgAM_prokaryotes"/>
</dbReference>
<comment type="pathway">
    <text evidence="3">Carbohydrate degradation; glycolysis; pyruvate from D-glyceraldehyde 3-phosphate: step 3/5.</text>
</comment>
<dbReference type="Pfam" id="PF10143">
    <property type="entry name" value="PhosphMutase"/>
    <property type="match status" value="1"/>
</dbReference>
<sequence length="400" mass="44605">MIDKKYLILVPDGMADYPIKSIGNKTPLMAANTPNMDLLSKKGLLGLAKTVPDGMEPGSDIANFTIMGYDPKYFAGRGGLEAASIGVTLNNNDVAFRCNFITIKDEVLEDYSADKITDKEGKILIEKLNRSIGARYKVEFYQGKSYRNLMVVRDCPELIQVECTPPHNIIGRKIDDYLIKSSQSVRLNKIMLESGSILEKSNVNIERIRNKKRPANMIWLWGQGKKPDISTYKELYKIDGSVITAVDLIKGLGIYAGLEIIDVPGATGYIDSNLLNKAKYALKSLKNKDFVFVHVEATDEMGHEGDLEGKIKAIERFDKEILGEILDGLGEFKEFSILLLPDHPTPVEYRVHTSDPVPFIIYDSKSTVSDGIKEFNEESAKKGSFGLVMANKLIKLLLNR</sequence>
<dbReference type="UniPathway" id="UPA00109">
    <property type="reaction ID" value="UER00186"/>
</dbReference>
<dbReference type="PIRSF" id="PIRSF006392">
    <property type="entry name" value="IPGAM_arch"/>
    <property type="match status" value="1"/>
</dbReference>
<dbReference type="EMBL" id="RXIF01000004">
    <property type="protein sequence ID" value="RZN64889.1"/>
    <property type="molecule type" value="Genomic_DNA"/>
</dbReference>
<evidence type="ECO:0000256" key="5">
    <source>
        <dbReference type="ARBA" id="ARBA00012026"/>
    </source>
</evidence>
<dbReference type="GO" id="GO:0004619">
    <property type="term" value="F:phosphoglycerate mutase activity"/>
    <property type="evidence" value="ECO:0007669"/>
    <property type="project" value="UniProtKB-EC"/>
</dbReference>
<dbReference type="InterPro" id="IPR017850">
    <property type="entry name" value="Alkaline_phosphatase_core_sf"/>
</dbReference>
<protein>
    <recommendedName>
        <fullName evidence="5">phosphoglycerate mutase (2,3-diphosphoglycerate-independent)</fullName>
        <ecNumber evidence="5">5.4.2.12</ecNumber>
    </recommendedName>
</protein>
<dbReference type="InterPro" id="IPR042253">
    <property type="entry name" value="Pglycerate_mutase_ApgM_sf"/>
</dbReference>
<reference evidence="9 10" key="1">
    <citation type="journal article" date="2019" name="Nat. Microbiol.">
        <title>Wide diversity of methane and short-chain alkane metabolisms in uncultured archaea.</title>
        <authorList>
            <person name="Borrel G."/>
            <person name="Adam P.S."/>
            <person name="McKay L.J."/>
            <person name="Chen L.X."/>
            <person name="Sierra-Garcia I.N."/>
            <person name="Sieber C.M."/>
            <person name="Letourneur Q."/>
            <person name="Ghozlane A."/>
            <person name="Andersen G.L."/>
            <person name="Li W.J."/>
            <person name="Hallam S.J."/>
            <person name="Muyzer G."/>
            <person name="de Oliveira V.M."/>
            <person name="Inskeep W.P."/>
            <person name="Banfield J.F."/>
            <person name="Gribaldo S."/>
        </authorList>
    </citation>
    <scope>NUCLEOTIDE SEQUENCE [LARGE SCALE GENOMIC DNA]</scope>
    <source>
        <strain evidence="9">NM1a</strain>
    </source>
</reference>
<evidence type="ECO:0000256" key="4">
    <source>
        <dbReference type="ARBA" id="ARBA00005524"/>
    </source>
</evidence>
<comment type="function">
    <text evidence="2">Catalyzes the interconversion of 2-phosphoglycerate and 3-phosphoglycerate.</text>
</comment>
<evidence type="ECO:0000313" key="9">
    <source>
        <dbReference type="EMBL" id="RZN64889.1"/>
    </source>
</evidence>
<evidence type="ECO:0000256" key="2">
    <source>
        <dbReference type="ARBA" id="ARBA00002315"/>
    </source>
</evidence>
<organism evidence="9 10">
    <name type="scientific">Methanoliparum thermophilum</name>
    <dbReference type="NCBI Taxonomy" id="2491083"/>
    <lineage>
        <taxon>Archaea</taxon>
        <taxon>Methanobacteriati</taxon>
        <taxon>Methanobacteriota</taxon>
        <taxon>Candidatus Methanoliparia</taxon>
        <taxon>Candidatus Methanoliparales</taxon>
        <taxon>Candidatus Methanoliparaceae</taxon>
        <taxon>Candidatus Methanoliparum</taxon>
    </lineage>
</organism>
<dbReference type="NCBIfam" id="TIGR02535">
    <property type="entry name" value="hyp_Hser_kinase"/>
    <property type="match status" value="1"/>
</dbReference>
<dbReference type="Gene3D" id="3.30.70.2130">
    <property type="entry name" value="Metalloenzyme domain"/>
    <property type="match status" value="1"/>
</dbReference>
<comment type="similarity">
    <text evidence="4">Belongs to the BPG-independent phosphoglycerate mutase family. A-PGAM subfamily.</text>
</comment>
<evidence type="ECO:0000256" key="1">
    <source>
        <dbReference type="ARBA" id="ARBA00000370"/>
    </source>
</evidence>
<dbReference type="PANTHER" id="PTHR31209">
    <property type="entry name" value="COFACTOR-INDEPENDENT PHOSPHOGLYCERATE MUTASE"/>
    <property type="match status" value="1"/>
</dbReference>
<dbReference type="CDD" id="cd16011">
    <property type="entry name" value="iPGM_like"/>
    <property type="match status" value="1"/>
</dbReference>
<evidence type="ECO:0000256" key="3">
    <source>
        <dbReference type="ARBA" id="ARBA00004798"/>
    </source>
</evidence>
<dbReference type="NCBIfam" id="TIGR00306">
    <property type="entry name" value="apgM"/>
    <property type="match status" value="1"/>
</dbReference>
<comment type="catalytic activity">
    <reaction evidence="1">
        <text>(2R)-2-phosphoglycerate = (2R)-3-phosphoglycerate</text>
        <dbReference type="Rhea" id="RHEA:15901"/>
        <dbReference type="ChEBI" id="CHEBI:58272"/>
        <dbReference type="ChEBI" id="CHEBI:58289"/>
        <dbReference type="EC" id="5.4.2.12"/>
    </reaction>
</comment>
<evidence type="ECO:0000259" key="8">
    <source>
        <dbReference type="Pfam" id="PF01676"/>
    </source>
</evidence>
<evidence type="ECO:0000256" key="6">
    <source>
        <dbReference type="ARBA" id="ARBA00023152"/>
    </source>
</evidence>
<feature type="domain" description="Metalloenzyme" evidence="8">
    <location>
        <begin position="4"/>
        <end position="399"/>
    </location>
</feature>
<dbReference type="AlphaFoldDB" id="A0A520KSI5"/>
<dbReference type="InterPro" id="IPR006124">
    <property type="entry name" value="Metalloenzyme"/>
</dbReference>
<dbReference type="InterPro" id="IPR004456">
    <property type="entry name" value="Pglycerate_mutase_ApgM"/>
</dbReference>
<keyword evidence="6" id="KW-0324">Glycolysis</keyword>
<accession>A0A520KSI5</accession>
<dbReference type="Proteomes" id="UP000317158">
    <property type="component" value="Unassembled WGS sequence"/>
</dbReference>
<dbReference type="GO" id="GO:0046872">
    <property type="term" value="F:metal ion binding"/>
    <property type="evidence" value="ECO:0007669"/>
    <property type="project" value="InterPro"/>
</dbReference>
<dbReference type="Gene3D" id="3.40.720.10">
    <property type="entry name" value="Alkaline Phosphatase, subunit A"/>
    <property type="match status" value="1"/>
</dbReference>
<dbReference type="GO" id="GO:0006096">
    <property type="term" value="P:glycolytic process"/>
    <property type="evidence" value="ECO:0007669"/>
    <property type="project" value="UniProtKB-UniPathway"/>
</dbReference>
<dbReference type="NCBIfam" id="NF003242">
    <property type="entry name" value="PRK04200.1"/>
    <property type="match status" value="1"/>
</dbReference>
<dbReference type="EC" id="5.4.2.12" evidence="5"/>
<evidence type="ECO:0000256" key="7">
    <source>
        <dbReference type="ARBA" id="ARBA00023235"/>
    </source>
</evidence>
<name>A0A520KSI5_METT2</name>